<dbReference type="Pfam" id="PF00437">
    <property type="entry name" value="T2SSE"/>
    <property type="match status" value="1"/>
</dbReference>
<proteinExistence type="inferred from homology"/>
<evidence type="ECO:0000256" key="2">
    <source>
        <dbReference type="ARBA" id="ARBA00022741"/>
    </source>
</evidence>
<comment type="caution">
    <text evidence="5">The sequence shown here is derived from an EMBL/GenBank/DDBJ whole genome shotgun (WGS) entry which is preliminary data.</text>
</comment>
<evidence type="ECO:0000256" key="3">
    <source>
        <dbReference type="ARBA" id="ARBA00022840"/>
    </source>
</evidence>
<dbReference type="InterPro" id="IPR001482">
    <property type="entry name" value="T2SS/T4SS_dom"/>
</dbReference>
<sequence>MKSHSVCSNLDRTVAIDELGDAVRRGANILISGIGSSGKSSLLCVLAAQIPLFERVIVIDDSRAVVVLGGDPSSVRPVPVDGDDRVVRWALDTYPDRIIVDDIRDNEASAFVRAHSAGRSGGLASLQASSGRKALGRLEAMLATASGPNQIEELPDIQLTISTCFSYVVHVQREDAGPYVSEVLAVQGFKDGDYVLKRIF</sequence>
<dbReference type="RefSeq" id="WP_301756695.1">
    <property type="nucleotide sequence ID" value="NZ_JAUJSQ010000011.1"/>
</dbReference>
<keyword evidence="2" id="KW-0547">Nucleotide-binding</keyword>
<dbReference type="InterPro" id="IPR027417">
    <property type="entry name" value="P-loop_NTPase"/>
</dbReference>
<evidence type="ECO:0000259" key="4">
    <source>
        <dbReference type="Pfam" id="PF00437"/>
    </source>
</evidence>
<dbReference type="PANTHER" id="PTHR30258:SF3">
    <property type="entry name" value="SLL1921 PROTEIN"/>
    <property type="match status" value="1"/>
</dbReference>
<gene>
    <name evidence="5" type="ORF">QZM52_25185</name>
</gene>
<keyword evidence="6" id="KW-1185">Reference proteome</keyword>
<organism evidence="5 6">
    <name type="scientific">Burkholderia metallica</name>
    <dbReference type="NCBI Taxonomy" id="488729"/>
    <lineage>
        <taxon>Bacteria</taxon>
        <taxon>Pseudomonadati</taxon>
        <taxon>Pseudomonadota</taxon>
        <taxon>Betaproteobacteria</taxon>
        <taxon>Burkholderiales</taxon>
        <taxon>Burkholderiaceae</taxon>
        <taxon>Burkholderia</taxon>
        <taxon>Burkholderia cepacia complex</taxon>
    </lineage>
</organism>
<dbReference type="PANTHER" id="PTHR30258">
    <property type="entry name" value="TYPE II SECRETION SYSTEM PROTEIN GSPE-RELATED"/>
    <property type="match status" value="1"/>
</dbReference>
<keyword evidence="3" id="KW-0067">ATP-binding</keyword>
<protein>
    <submittedName>
        <fullName evidence="5">ATPase, T2SS/T4P/T4SS family</fullName>
    </submittedName>
</protein>
<name>A0ABT8PHN0_9BURK</name>
<evidence type="ECO:0000256" key="1">
    <source>
        <dbReference type="ARBA" id="ARBA00006611"/>
    </source>
</evidence>
<dbReference type="EMBL" id="JAUJSQ010000011">
    <property type="protein sequence ID" value="MDN7934587.1"/>
    <property type="molecule type" value="Genomic_DNA"/>
</dbReference>
<dbReference type="Proteomes" id="UP001171606">
    <property type="component" value="Unassembled WGS sequence"/>
</dbReference>
<dbReference type="Gene3D" id="3.40.50.300">
    <property type="entry name" value="P-loop containing nucleotide triphosphate hydrolases"/>
    <property type="match status" value="1"/>
</dbReference>
<comment type="similarity">
    <text evidence="1">Belongs to the GSP E family.</text>
</comment>
<feature type="domain" description="Bacterial type II secretion system protein E" evidence="4">
    <location>
        <begin position="25"/>
        <end position="146"/>
    </location>
</feature>
<dbReference type="SUPFAM" id="SSF52540">
    <property type="entry name" value="P-loop containing nucleoside triphosphate hydrolases"/>
    <property type="match status" value="1"/>
</dbReference>
<accession>A0ABT8PHN0</accession>
<evidence type="ECO:0000313" key="6">
    <source>
        <dbReference type="Proteomes" id="UP001171606"/>
    </source>
</evidence>
<reference evidence="5" key="1">
    <citation type="submission" date="2023-07" db="EMBL/GenBank/DDBJ databases">
        <title>A collection of bacterial strains from the Burkholderia cepacia Research Laboratory and Repository.</title>
        <authorList>
            <person name="Lipuma J."/>
            <person name="Spilker T."/>
            <person name="Caverly L."/>
        </authorList>
    </citation>
    <scope>NUCLEOTIDE SEQUENCE</scope>
    <source>
        <strain evidence="5">AU42020</strain>
    </source>
</reference>
<evidence type="ECO:0000313" key="5">
    <source>
        <dbReference type="EMBL" id="MDN7934587.1"/>
    </source>
</evidence>